<protein>
    <submittedName>
        <fullName evidence="1">DUF3825 domain-containing protein</fullName>
    </submittedName>
</protein>
<name>A0ACD4ZU39_9ACTN</name>
<dbReference type="EMBL" id="CP109109">
    <property type="protein sequence ID" value="WSC01699.1"/>
    <property type="molecule type" value="Genomic_DNA"/>
</dbReference>
<sequence>MSPLDLQQRLAALSSRETPVEDREAEDRKGFPQGNELSRFAYLGHIHSLEERRAGPKTQDVFDRLAQLAEPEDWAGPKPPHASDMGVLQHYLTWRFERAIQEERVIPDAESQLCVFNTGLATRRQESIYALFKPNFRPDRQPWCLEGWYLEGDRQLDSFPELPDPPAYSDEPCDYIFDRRLPLAMKPRDVVQMRIDKFPEELRHDRYGLELRLTAAVDRAMKMAARNYTTAVPMWYSVTEEVRLALPLSLTEPGEFDSALAIYRVRDRYRVGTVLSLTGAYYDARLLARPTAPWLNPN</sequence>
<gene>
    <name evidence="1" type="ORF">OG835_34960</name>
</gene>
<proteinExistence type="predicted"/>
<accession>A0ACD4ZU39</accession>
<reference evidence="1" key="1">
    <citation type="submission" date="2022-10" db="EMBL/GenBank/DDBJ databases">
        <title>The complete genomes of actinobacterial strains from the NBC collection.</title>
        <authorList>
            <person name="Joergensen T.S."/>
            <person name="Alvarez Arevalo M."/>
            <person name="Sterndorff E.B."/>
            <person name="Faurdal D."/>
            <person name="Vuksanovic O."/>
            <person name="Mourched A.-S."/>
            <person name="Charusanti P."/>
            <person name="Shaw S."/>
            <person name="Blin K."/>
            <person name="Weber T."/>
        </authorList>
    </citation>
    <scope>NUCLEOTIDE SEQUENCE</scope>
    <source>
        <strain evidence="1">NBC 01771</strain>
    </source>
</reference>
<dbReference type="Proteomes" id="UP001348369">
    <property type="component" value="Chromosome"/>
</dbReference>
<evidence type="ECO:0000313" key="2">
    <source>
        <dbReference type="Proteomes" id="UP001348369"/>
    </source>
</evidence>
<organism evidence="1 2">
    <name type="scientific">Streptomyces scopuliridis</name>
    <dbReference type="NCBI Taxonomy" id="452529"/>
    <lineage>
        <taxon>Bacteria</taxon>
        <taxon>Bacillati</taxon>
        <taxon>Actinomycetota</taxon>
        <taxon>Actinomycetes</taxon>
        <taxon>Kitasatosporales</taxon>
        <taxon>Streptomycetaceae</taxon>
        <taxon>Streptomyces</taxon>
    </lineage>
</organism>
<keyword evidence="2" id="KW-1185">Reference proteome</keyword>
<evidence type="ECO:0000313" key="1">
    <source>
        <dbReference type="EMBL" id="WSC01699.1"/>
    </source>
</evidence>